<dbReference type="InterPro" id="IPR032181">
    <property type="entry name" value="DUF5013"/>
</dbReference>
<protein>
    <recommendedName>
        <fullName evidence="1">DUF5013 domain-containing protein</fullName>
    </recommendedName>
</protein>
<organism evidence="2 3">
    <name type="scientific">Sphingobacterium griseoflavum</name>
    <dbReference type="NCBI Taxonomy" id="1474952"/>
    <lineage>
        <taxon>Bacteria</taxon>
        <taxon>Pseudomonadati</taxon>
        <taxon>Bacteroidota</taxon>
        <taxon>Sphingobacteriia</taxon>
        <taxon>Sphingobacteriales</taxon>
        <taxon>Sphingobacteriaceae</taxon>
        <taxon>Sphingobacterium</taxon>
    </lineage>
</organism>
<evidence type="ECO:0000259" key="1">
    <source>
        <dbReference type="Pfam" id="PF16405"/>
    </source>
</evidence>
<dbReference type="Proteomes" id="UP000620550">
    <property type="component" value="Unassembled WGS sequence"/>
</dbReference>
<proteinExistence type="predicted"/>
<gene>
    <name evidence="2" type="ORF">GCM10017764_30590</name>
</gene>
<evidence type="ECO:0000313" key="3">
    <source>
        <dbReference type="Proteomes" id="UP000620550"/>
    </source>
</evidence>
<evidence type="ECO:0000313" key="2">
    <source>
        <dbReference type="EMBL" id="GHE45174.1"/>
    </source>
</evidence>
<sequence length="371" mass="41746">MDDYKRFFDDQEIIYIGKPDSVKVFSGRERVDIQWLIISDPKVSSATIYWNNRAEQKKVDIQRGAGVDTVRTTIDGLTQGFHTFELFTMDQEGNRSVSVYTYGMVYGDNYEASLPNRSVDGIKYEPDGNTFVSWLLADSASIGVSLSYETILGKKRIKYISNDELTTELEGCDPDKQIFYRTMYKPDPMAIDTFYAPEITLKVNEILLKNAGSPFRGTNISGRWGNLESWDTNTAAKNHDGIGGFDNVNNGGFLSFEYWSTPPIINGKISQSIQLPSGKYRMVARVSNIDYTCEATYMLVCAGSNLSNVESIDSAIAAFRLTDNFLNNKDIAVPFQLNTRQLVTLGFLSTMVQNNPTSVRISSVRLYRENE</sequence>
<dbReference type="Pfam" id="PF16389">
    <property type="entry name" value="DUF4998"/>
    <property type="match status" value="1"/>
</dbReference>
<dbReference type="EMBL" id="BNAF01000012">
    <property type="protein sequence ID" value="GHE45174.1"/>
    <property type="molecule type" value="Genomic_DNA"/>
</dbReference>
<reference evidence="3" key="1">
    <citation type="journal article" date="2019" name="Int. J. Syst. Evol. Microbiol.">
        <title>The Global Catalogue of Microorganisms (GCM) 10K type strain sequencing project: providing services to taxonomists for standard genome sequencing and annotation.</title>
        <authorList>
            <consortium name="The Broad Institute Genomics Platform"/>
            <consortium name="The Broad Institute Genome Sequencing Center for Infectious Disease"/>
            <person name="Wu L."/>
            <person name="Ma J."/>
        </authorList>
    </citation>
    <scope>NUCLEOTIDE SEQUENCE [LARGE SCALE GENOMIC DNA]</scope>
    <source>
        <strain evidence="3">CGMCC 1.12966</strain>
    </source>
</reference>
<keyword evidence="3" id="KW-1185">Reference proteome</keyword>
<feature type="domain" description="DUF5013" evidence="1">
    <location>
        <begin position="209"/>
        <end position="346"/>
    </location>
</feature>
<name>A0ABQ3HXR0_9SPHI</name>
<comment type="caution">
    <text evidence="2">The sequence shown here is derived from an EMBL/GenBank/DDBJ whole genome shotgun (WGS) entry which is preliminary data.</text>
</comment>
<dbReference type="Pfam" id="PF16405">
    <property type="entry name" value="DUF5013"/>
    <property type="match status" value="1"/>
</dbReference>
<accession>A0ABQ3HXR0</accession>